<dbReference type="AlphaFoldDB" id="A0A917QHY4"/>
<protein>
    <submittedName>
        <fullName evidence="1">Uncharacterized protein</fullName>
    </submittedName>
</protein>
<dbReference type="RefSeq" id="WP_188915133.1">
    <property type="nucleotide sequence ID" value="NZ_BMMF01000014.1"/>
</dbReference>
<name>A0A917QHY4_9HYPH</name>
<comment type="caution">
    <text evidence="1">The sequence shown here is derived from an EMBL/GenBank/DDBJ whole genome shotgun (WGS) entry which is preliminary data.</text>
</comment>
<dbReference type="Proteomes" id="UP000600449">
    <property type="component" value="Unassembled WGS sequence"/>
</dbReference>
<sequence length="141" mass="15845">MRKLAIALAILVVVGGFGTYLALQLQQHATECDSALRHCAVPREEIAFLEGEWCLESDPASLRESVRFEDERILVRQSGARVGGERPWVEARIFRSMGVLVYFEHDVETGERLSSELTLLRTGETTRQTALGPNRVSWARC</sequence>
<dbReference type="EMBL" id="BMMF01000014">
    <property type="protein sequence ID" value="GGK49841.1"/>
    <property type="molecule type" value="Genomic_DNA"/>
</dbReference>
<gene>
    <name evidence="1" type="ORF">GCM10011322_41060</name>
</gene>
<keyword evidence="2" id="KW-1185">Reference proteome</keyword>
<organism evidence="1 2">
    <name type="scientific">Salinarimonas ramus</name>
    <dbReference type="NCBI Taxonomy" id="690164"/>
    <lineage>
        <taxon>Bacteria</taxon>
        <taxon>Pseudomonadati</taxon>
        <taxon>Pseudomonadota</taxon>
        <taxon>Alphaproteobacteria</taxon>
        <taxon>Hyphomicrobiales</taxon>
        <taxon>Salinarimonadaceae</taxon>
        <taxon>Salinarimonas</taxon>
    </lineage>
</organism>
<evidence type="ECO:0000313" key="1">
    <source>
        <dbReference type="EMBL" id="GGK49841.1"/>
    </source>
</evidence>
<evidence type="ECO:0000313" key="2">
    <source>
        <dbReference type="Proteomes" id="UP000600449"/>
    </source>
</evidence>
<proteinExistence type="predicted"/>
<accession>A0A917QHY4</accession>
<reference evidence="1 2" key="1">
    <citation type="journal article" date="2014" name="Int. J. Syst. Evol. Microbiol.">
        <title>Complete genome sequence of Corynebacterium casei LMG S-19264T (=DSM 44701T), isolated from a smear-ripened cheese.</title>
        <authorList>
            <consortium name="US DOE Joint Genome Institute (JGI-PGF)"/>
            <person name="Walter F."/>
            <person name="Albersmeier A."/>
            <person name="Kalinowski J."/>
            <person name="Ruckert C."/>
        </authorList>
    </citation>
    <scope>NUCLEOTIDE SEQUENCE [LARGE SCALE GENOMIC DNA]</scope>
    <source>
        <strain evidence="1 2">CGMCC 1.9161</strain>
    </source>
</reference>